<organism evidence="10 11">
    <name type="scientific">Rhodoferax saidenbachensis</name>
    <dbReference type="NCBI Taxonomy" id="1484693"/>
    <lineage>
        <taxon>Bacteria</taxon>
        <taxon>Pseudomonadati</taxon>
        <taxon>Pseudomonadota</taxon>
        <taxon>Betaproteobacteria</taxon>
        <taxon>Burkholderiales</taxon>
        <taxon>Comamonadaceae</taxon>
        <taxon>Rhodoferax</taxon>
    </lineage>
</organism>
<feature type="transmembrane region" description="Helical" evidence="8">
    <location>
        <begin position="233"/>
        <end position="260"/>
    </location>
</feature>
<comment type="subcellular location">
    <subcellularLocation>
        <location evidence="1">Cell membrane</location>
        <topology evidence="1">Multi-pass membrane protein</topology>
    </subcellularLocation>
</comment>
<dbReference type="PANTHER" id="PTHR30294:SF38">
    <property type="entry name" value="TRANSPORT PERMEASE PROTEIN"/>
    <property type="match status" value="1"/>
</dbReference>
<name>A0ABU1ZKL1_9BURK</name>
<feature type="domain" description="ABC transmembrane type-2" evidence="9">
    <location>
        <begin position="155"/>
        <end position="387"/>
    </location>
</feature>
<dbReference type="RefSeq" id="WP_310340663.1">
    <property type="nucleotide sequence ID" value="NZ_JAVDXO010000002.1"/>
</dbReference>
<feature type="transmembrane region" description="Helical" evidence="8">
    <location>
        <begin position="312"/>
        <end position="331"/>
    </location>
</feature>
<dbReference type="InterPro" id="IPR047817">
    <property type="entry name" value="ABC2_TM_bact-type"/>
</dbReference>
<keyword evidence="4" id="KW-1003">Cell membrane</keyword>
<feature type="transmembrane region" description="Helical" evidence="8">
    <location>
        <begin position="20"/>
        <end position="38"/>
    </location>
</feature>
<dbReference type="Pfam" id="PF12698">
    <property type="entry name" value="ABC2_membrane_3"/>
    <property type="match status" value="1"/>
</dbReference>
<reference evidence="10 11" key="1">
    <citation type="submission" date="2023-07" db="EMBL/GenBank/DDBJ databases">
        <title>Sorghum-associated microbial communities from plants grown in Nebraska, USA.</title>
        <authorList>
            <person name="Schachtman D."/>
        </authorList>
    </citation>
    <scope>NUCLEOTIDE SEQUENCE [LARGE SCALE GENOMIC DNA]</scope>
    <source>
        <strain evidence="10 11">BE308</strain>
    </source>
</reference>
<protein>
    <submittedName>
        <fullName evidence="10">ABC-2 type transport system permease protein</fullName>
    </submittedName>
</protein>
<evidence type="ECO:0000256" key="7">
    <source>
        <dbReference type="ARBA" id="ARBA00023136"/>
    </source>
</evidence>
<evidence type="ECO:0000256" key="1">
    <source>
        <dbReference type="ARBA" id="ARBA00004651"/>
    </source>
</evidence>
<evidence type="ECO:0000259" key="9">
    <source>
        <dbReference type="PROSITE" id="PS51012"/>
    </source>
</evidence>
<proteinExistence type="inferred from homology"/>
<keyword evidence="5 8" id="KW-0812">Transmembrane</keyword>
<dbReference type="PROSITE" id="PS51012">
    <property type="entry name" value="ABC_TM2"/>
    <property type="match status" value="1"/>
</dbReference>
<feature type="transmembrane region" description="Helical" evidence="8">
    <location>
        <begin position="192"/>
        <end position="212"/>
    </location>
</feature>
<dbReference type="PANTHER" id="PTHR30294">
    <property type="entry name" value="MEMBRANE COMPONENT OF ABC TRANSPORTER YHHJ-RELATED"/>
    <property type="match status" value="1"/>
</dbReference>
<feature type="transmembrane region" description="Helical" evidence="8">
    <location>
        <begin position="272"/>
        <end position="300"/>
    </location>
</feature>
<evidence type="ECO:0000256" key="2">
    <source>
        <dbReference type="ARBA" id="ARBA00007783"/>
    </source>
</evidence>
<feature type="transmembrane region" description="Helical" evidence="8">
    <location>
        <begin position="367"/>
        <end position="385"/>
    </location>
</feature>
<keyword evidence="11" id="KW-1185">Reference proteome</keyword>
<evidence type="ECO:0000313" key="10">
    <source>
        <dbReference type="EMBL" id="MDR7306079.1"/>
    </source>
</evidence>
<gene>
    <name evidence="10" type="ORF">J2X15_001357</name>
</gene>
<evidence type="ECO:0000256" key="6">
    <source>
        <dbReference type="ARBA" id="ARBA00022989"/>
    </source>
</evidence>
<evidence type="ECO:0000256" key="4">
    <source>
        <dbReference type="ARBA" id="ARBA00022475"/>
    </source>
</evidence>
<evidence type="ECO:0000256" key="5">
    <source>
        <dbReference type="ARBA" id="ARBA00022692"/>
    </source>
</evidence>
<keyword evidence="7 8" id="KW-0472">Membrane</keyword>
<dbReference type="EMBL" id="JAVDXO010000002">
    <property type="protein sequence ID" value="MDR7306079.1"/>
    <property type="molecule type" value="Genomic_DNA"/>
</dbReference>
<evidence type="ECO:0000256" key="8">
    <source>
        <dbReference type="SAM" id="Phobius"/>
    </source>
</evidence>
<evidence type="ECO:0000256" key="3">
    <source>
        <dbReference type="ARBA" id="ARBA00022448"/>
    </source>
</evidence>
<accession>A0ABU1ZKL1</accession>
<comment type="similarity">
    <text evidence="2">Belongs to the ABC-2 integral membrane protein family.</text>
</comment>
<sequence>MFFALAKKELLALSRDLHGLAALFLMPMVFIVVMSMALKDVYSPRVQALRYAVVNLDQGPKAESLLTAWSKEHGAPVVPGPEGWQDALRAGDLKYVLQVDAGFAHALEDAPEGEDGKKVHFLAEPGLDQGLFESTRASLMMHVAQLRTESMLAQLKVEGDLAQASELLFTNTLVTAERTGKNARPSSVQQSVPGWLVFGMFFVVASIAGLFVDERSCGALARLRSLGASPVSLLAAKVAPYMLVNGIQAVLMLSVGVWLMPVLGGDGLSLQGISWVALVLVLMSISAAAVSLALAIACLVRTHAQASTLGPILNVLMAALGGIMVPLFVMPEVMQQIAAYSPMNWGLEALLDVLLRGADVSAVLPRVGRLGAFSTLMLAGAYGLFRR</sequence>
<keyword evidence="6 8" id="KW-1133">Transmembrane helix</keyword>
<dbReference type="InterPro" id="IPR013525">
    <property type="entry name" value="ABC2_TM"/>
</dbReference>
<evidence type="ECO:0000313" key="11">
    <source>
        <dbReference type="Proteomes" id="UP001268089"/>
    </source>
</evidence>
<dbReference type="InterPro" id="IPR051449">
    <property type="entry name" value="ABC-2_transporter_component"/>
</dbReference>
<dbReference type="Proteomes" id="UP001268089">
    <property type="component" value="Unassembled WGS sequence"/>
</dbReference>
<comment type="caution">
    <text evidence="10">The sequence shown here is derived from an EMBL/GenBank/DDBJ whole genome shotgun (WGS) entry which is preliminary data.</text>
</comment>
<keyword evidence="3" id="KW-0813">Transport</keyword>